<feature type="transmembrane region" description="Helical" evidence="2">
    <location>
        <begin position="57"/>
        <end position="79"/>
    </location>
</feature>
<evidence type="ECO:0000256" key="1">
    <source>
        <dbReference type="ARBA" id="ARBA00009067"/>
    </source>
</evidence>
<feature type="transmembrane region" description="Helical" evidence="2">
    <location>
        <begin position="314"/>
        <end position="330"/>
    </location>
</feature>
<evidence type="ECO:0000259" key="3">
    <source>
        <dbReference type="Pfam" id="PF02517"/>
    </source>
</evidence>
<feature type="transmembrane region" description="Helical" evidence="2">
    <location>
        <begin position="179"/>
        <end position="199"/>
    </location>
</feature>
<keyword evidence="2" id="KW-0472">Membrane</keyword>
<dbReference type="Proteomes" id="UP000051521">
    <property type="component" value="Unassembled WGS sequence"/>
</dbReference>
<feature type="transmembrane region" description="Helical" evidence="2">
    <location>
        <begin position="287"/>
        <end position="307"/>
    </location>
</feature>
<comment type="similarity">
    <text evidence="1">Belongs to the UPF0177 family.</text>
</comment>
<feature type="domain" description="CAAX prenyl protease 2/Lysostaphin resistance protein A-like" evidence="3">
    <location>
        <begin position="233"/>
        <end position="327"/>
    </location>
</feature>
<feature type="transmembrane region" description="Helical" evidence="2">
    <location>
        <begin position="12"/>
        <end position="45"/>
    </location>
</feature>
<keyword evidence="2" id="KW-1133">Transmembrane helix</keyword>
<feature type="transmembrane region" description="Helical" evidence="2">
    <location>
        <begin position="116"/>
        <end position="133"/>
    </location>
</feature>
<evidence type="ECO:0000313" key="5">
    <source>
        <dbReference type="EMBL" id="KRN11736.1"/>
    </source>
</evidence>
<feature type="transmembrane region" description="Helical" evidence="2">
    <location>
        <begin position="262"/>
        <end position="281"/>
    </location>
</feature>
<dbReference type="GO" id="GO:0004175">
    <property type="term" value="F:endopeptidase activity"/>
    <property type="evidence" value="ECO:0007669"/>
    <property type="project" value="UniProtKB-ARBA"/>
</dbReference>
<evidence type="ECO:0000256" key="2">
    <source>
        <dbReference type="SAM" id="Phobius"/>
    </source>
</evidence>
<dbReference type="Proteomes" id="UP000009326">
    <property type="component" value="Unassembled WGS sequence"/>
</dbReference>
<accession>I7KMS6</accession>
<dbReference type="EMBL" id="CAKC01000009">
    <property type="protein sequence ID" value="CCI86279.1"/>
    <property type="molecule type" value="Genomic_DNA"/>
</dbReference>
<proteinExistence type="inferred from homology"/>
<dbReference type="Pfam" id="PF02517">
    <property type="entry name" value="Rce1-like"/>
    <property type="match status" value="1"/>
</dbReference>
<reference evidence="4 6" key="1">
    <citation type="submission" date="2012-06" db="EMBL/GenBank/DDBJ databases">
        <title>Draft genome sequence of Lactobacillus gigeriorum CRBIP 24.85T, isolated from chicken crop.</title>
        <authorList>
            <person name="Cousin S."/>
            <person name="Ma L."/>
            <person name="Creno S."/>
            <person name="Clermont D."/>
            <person name="Loux V."/>
            <person name="Bizet C."/>
            <person name="Bouchier C."/>
        </authorList>
    </citation>
    <scope>NUCLEOTIDE SEQUENCE [LARGE SCALE GENOMIC DNA]</scope>
    <source>
        <strain evidence="6">CRBIP 24.85T</strain>
        <strain evidence="4">Type strain: CRBIP 24.85</strain>
    </source>
</reference>
<comment type="caution">
    <text evidence="4">The sequence shown here is derived from an EMBL/GenBank/DDBJ whole genome shotgun (WGS) entry which is preliminary data.</text>
</comment>
<evidence type="ECO:0000313" key="7">
    <source>
        <dbReference type="Proteomes" id="UP000051521"/>
    </source>
</evidence>
<feature type="transmembrane region" description="Helical" evidence="2">
    <location>
        <begin position="350"/>
        <end position="367"/>
    </location>
</feature>
<reference evidence="5 7" key="2">
    <citation type="journal article" date="2015" name="Genome Announc.">
        <title>Expanding the biotechnology potential of lactobacilli through comparative genomics of 213 strains and associated genera.</title>
        <authorList>
            <person name="Sun Z."/>
            <person name="Harris H.M."/>
            <person name="McCann A."/>
            <person name="Guo C."/>
            <person name="Argimon S."/>
            <person name="Zhang W."/>
            <person name="Yang X."/>
            <person name="Jeffery I.B."/>
            <person name="Cooney J.C."/>
            <person name="Kagawa T.F."/>
            <person name="Liu W."/>
            <person name="Song Y."/>
            <person name="Salvetti E."/>
            <person name="Wrobel A."/>
            <person name="Rasinkangas P."/>
            <person name="Parkhill J."/>
            <person name="Rea M.C."/>
            <person name="O'Sullivan O."/>
            <person name="Ritari J."/>
            <person name="Douillard F.P."/>
            <person name="Paul Ross R."/>
            <person name="Yang R."/>
            <person name="Briner A.E."/>
            <person name="Felis G.E."/>
            <person name="de Vos W.M."/>
            <person name="Barrangou R."/>
            <person name="Klaenhammer T.R."/>
            <person name="Caufield P.W."/>
            <person name="Cui Y."/>
            <person name="Zhang H."/>
            <person name="O'Toole P.W."/>
        </authorList>
    </citation>
    <scope>NUCLEOTIDE SEQUENCE [LARGE SCALE GENOMIC DNA]</scope>
    <source>
        <strain evidence="5 7">DSM 23908</strain>
    </source>
</reference>
<dbReference type="GO" id="GO:0080120">
    <property type="term" value="P:CAAX-box protein maturation"/>
    <property type="evidence" value="ECO:0007669"/>
    <property type="project" value="UniProtKB-ARBA"/>
</dbReference>
<keyword evidence="2" id="KW-0812">Transmembrane</keyword>
<dbReference type="STRING" id="1423751.FC38_GL000583"/>
<name>I7KMS6_9LACO</name>
<gene>
    <name evidence="4" type="ORF">BN52_06300</name>
    <name evidence="5" type="ORF">FC38_GL000583</name>
</gene>
<dbReference type="EMBL" id="AYZO01000019">
    <property type="protein sequence ID" value="KRN11736.1"/>
    <property type="molecule type" value="Genomic_DNA"/>
</dbReference>
<dbReference type="InterPro" id="IPR003675">
    <property type="entry name" value="Rce1/LyrA-like_dom"/>
</dbReference>
<sequence length="387" mass="44327">MFIKQHLFDYQCYLNLLLAIVLTFIDSRNLFLLVSVIFVLGLNIFLNKTESFYECTVSVISLLSPILFMQILVNCVNFLNQQKVLSQTFLASVYLILLLMLYLLTVLKFFPSLKTPIFQLISIQGLLLPAILIKSIDLYGSTTLLLTLVQSKFFLALALLIVVPMILESWDLSNLNFKMSTRLLILIAMMLLLIWFAFFNSLANFGQNFSEILWEWKNNLTLYNFTLDRVNWAVEAALFEEIIRVLDIIVLLKLFSKQKFRIILTIFASAILFALPHSLYLRTGSPINYVVGEVIFTFIGGLMYACLYLYSGKIYLLMVVHFLVDFIVLAEPQLTAFNVGPLLTESTLGLVVRCLVELVPVLLLTIFTDHDKLEKNLNQLVNVDHVK</sequence>
<feature type="transmembrane region" description="Helical" evidence="2">
    <location>
        <begin position="91"/>
        <end position="110"/>
    </location>
</feature>
<dbReference type="AlphaFoldDB" id="I7KMS6"/>
<feature type="transmembrane region" description="Helical" evidence="2">
    <location>
        <begin position="145"/>
        <end position="167"/>
    </location>
</feature>
<protein>
    <submittedName>
        <fullName evidence="4">Immunity protein PlnI</fullName>
    </submittedName>
</protein>
<evidence type="ECO:0000313" key="4">
    <source>
        <dbReference type="EMBL" id="CCI86279.1"/>
    </source>
</evidence>
<dbReference type="PATRIC" id="fig|1423751.3.peg.606"/>
<evidence type="ECO:0000313" key="6">
    <source>
        <dbReference type="Proteomes" id="UP000009326"/>
    </source>
</evidence>
<keyword evidence="7" id="KW-1185">Reference proteome</keyword>
<organism evidence="4 6">
    <name type="scientific">Lactobacillus gigeriorum DSM 23908 = CRBIP 24.85</name>
    <dbReference type="NCBI Taxonomy" id="1423751"/>
    <lineage>
        <taxon>Bacteria</taxon>
        <taxon>Bacillati</taxon>
        <taxon>Bacillota</taxon>
        <taxon>Bacilli</taxon>
        <taxon>Lactobacillales</taxon>
        <taxon>Lactobacillaceae</taxon>
        <taxon>Lactobacillus</taxon>
    </lineage>
</organism>